<dbReference type="OrthoDB" id="1450282at2"/>
<dbReference type="RefSeq" id="WP_073131972.1">
    <property type="nucleotide sequence ID" value="NZ_FQWQ01000001.1"/>
</dbReference>
<evidence type="ECO:0000259" key="1">
    <source>
        <dbReference type="Pfam" id="PF08279"/>
    </source>
</evidence>
<dbReference type="InterPro" id="IPR013196">
    <property type="entry name" value="HTH_11"/>
</dbReference>
<proteinExistence type="predicted"/>
<feature type="domain" description="Helix-turn-helix type 11" evidence="1">
    <location>
        <begin position="23"/>
        <end position="59"/>
    </location>
</feature>
<dbReference type="AlphaFoldDB" id="A0A1M5LIA3"/>
<dbReference type="Gene3D" id="1.10.10.10">
    <property type="entry name" value="Winged helix-like DNA-binding domain superfamily/Winged helix DNA-binding domain"/>
    <property type="match status" value="1"/>
</dbReference>
<keyword evidence="3" id="KW-1185">Reference proteome</keyword>
<evidence type="ECO:0000313" key="3">
    <source>
        <dbReference type="Proteomes" id="UP000184212"/>
    </source>
</evidence>
<dbReference type="EMBL" id="FQWQ01000001">
    <property type="protein sequence ID" value="SHG64686.1"/>
    <property type="molecule type" value="Genomic_DNA"/>
</dbReference>
<sequence length="66" mass="7947">MNFLIYSERLAYLHDLAVKGGLRSPEQLCAKFECSERTIRRMIHHLRQRGVHIEYDKKRKKYIVSN</sequence>
<gene>
    <name evidence="2" type="ORF">SAMN04488109_1224</name>
</gene>
<organism evidence="2 3">
    <name type="scientific">Chryseolinea serpens</name>
    <dbReference type="NCBI Taxonomy" id="947013"/>
    <lineage>
        <taxon>Bacteria</taxon>
        <taxon>Pseudomonadati</taxon>
        <taxon>Bacteroidota</taxon>
        <taxon>Cytophagia</taxon>
        <taxon>Cytophagales</taxon>
        <taxon>Fulvivirgaceae</taxon>
        <taxon>Chryseolinea</taxon>
    </lineage>
</organism>
<reference evidence="2 3" key="1">
    <citation type="submission" date="2016-11" db="EMBL/GenBank/DDBJ databases">
        <authorList>
            <person name="Jaros S."/>
            <person name="Januszkiewicz K."/>
            <person name="Wedrychowicz H."/>
        </authorList>
    </citation>
    <scope>NUCLEOTIDE SEQUENCE [LARGE SCALE GENOMIC DNA]</scope>
    <source>
        <strain evidence="2 3">DSM 24574</strain>
    </source>
</reference>
<dbReference type="Proteomes" id="UP000184212">
    <property type="component" value="Unassembled WGS sequence"/>
</dbReference>
<dbReference type="STRING" id="947013.SAMN04488109_1224"/>
<accession>A0A1M5LIA3</accession>
<protein>
    <submittedName>
        <fullName evidence="2">HTH domain-containing protein</fullName>
    </submittedName>
</protein>
<dbReference type="InterPro" id="IPR036388">
    <property type="entry name" value="WH-like_DNA-bd_sf"/>
</dbReference>
<evidence type="ECO:0000313" key="2">
    <source>
        <dbReference type="EMBL" id="SHG64686.1"/>
    </source>
</evidence>
<name>A0A1M5LIA3_9BACT</name>
<dbReference type="InterPro" id="IPR036390">
    <property type="entry name" value="WH_DNA-bd_sf"/>
</dbReference>
<dbReference type="SUPFAM" id="SSF46785">
    <property type="entry name" value="Winged helix' DNA-binding domain"/>
    <property type="match status" value="1"/>
</dbReference>
<dbReference type="Pfam" id="PF08279">
    <property type="entry name" value="HTH_11"/>
    <property type="match status" value="1"/>
</dbReference>